<gene>
    <name evidence="13" type="ORF">COZ39_00690</name>
</gene>
<accession>A0A2M7M112</accession>
<evidence type="ECO:0000256" key="4">
    <source>
        <dbReference type="ARBA" id="ARBA00022692"/>
    </source>
</evidence>
<feature type="transmembrane region" description="Helical" evidence="10">
    <location>
        <begin position="27"/>
        <end position="48"/>
    </location>
</feature>
<dbReference type="SUPFAM" id="SSF56601">
    <property type="entry name" value="beta-lactamase/transpeptidase-like"/>
    <property type="match status" value="1"/>
</dbReference>
<dbReference type="Proteomes" id="UP000229708">
    <property type="component" value="Unassembled WGS sequence"/>
</dbReference>
<keyword evidence="5" id="KW-0133">Cell shape</keyword>
<evidence type="ECO:0000256" key="2">
    <source>
        <dbReference type="ARBA" id="ARBA00004236"/>
    </source>
</evidence>
<evidence type="ECO:0000256" key="8">
    <source>
        <dbReference type="ARBA" id="ARBA00023136"/>
    </source>
</evidence>
<reference evidence="14" key="1">
    <citation type="submission" date="2017-09" db="EMBL/GenBank/DDBJ databases">
        <title>Depth-based differentiation of microbial function through sediment-hosted aquifers and enrichment of novel symbionts in the deep terrestrial subsurface.</title>
        <authorList>
            <person name="Probst A.J."/>
            <person name="Ladd B."/>
            <person name="Jarett J.K."/>
            <person name="Geller-Mcgrath D.E."/>
            <person name="Sieber C.M.K."/>
            <person name="Emerson J.B."/>
            <person name="Anantharaman K."/>
            <person name="Thomas B.C."/>
            <person name="Malmstrom R."/>
            <person name="Stieglmeier M."/>
            <person name="Klingl A."/>
            <person name="Woyke T."/>
            <person name="Ryan C.M."/>
            <person name="Banfield J.F."/>
        </authorList>
    </citation>
    <scope>NUCLEOTIDE SEQUENCE [LARGE SCALE GENOMIC DNA]</scope>
</reference>
<proteinExistence type="predicted"/>
<comment type="subcellular location">
    <subcellularLocation>
        <location evidence="2">Cell membrane</location>
    </subcellularLocation>
    <subcellularLocation>
        <location evidence="1">Membrane</location>
        <topology evidence="1">Single-pass membrane protein</topology>
    </subcellularLocation>
</comment>
<dbReference type="Gene3D" id="3.40.710.10">
    <property type="entry name" value="DD-peptidase/beta-lactamase superfamily"/>
    <property type="match status" value="1"/>
</dbReference>
<dbReference type="GO" id="GO:0009252">
    <property type="term" value="P:peptidoglycan biosynthetic process"/>
    <property type="evidence" value="ECO:0007669"/>
    <property type="project" value="UniProtKB-KW"/>
</dbReference>
<keyword evidence="8 10" id="KW-0472">Membrane</keyword>
<dbReference type="Pfam" id="PF00905">
    <property type="entry name" value="Transpeptidase"/>
    <property type="match status" value="1"/>
</dbReference>
<evidence type="ECO:0000259" key="11">
    <source>
        <dbReference type="Pfam" id="PF00905"/>
    </source>
</evidence>
<dbReference type="GO" id="GO:0071555">
    <property type="term" value="P:cell wall organization"/>
    <property type="evidence" value="ECO:0007669"/>
    <property type="project" value="UniProtKB-KW"/>
</dbReference>
<dbReference type="AlphaFoldDB" id="A0A2M7M112"/>
<dbReference type="PANTHER" id="PTHR30627">
    <property type="entry name" value="PEPTIDOGLYCAN D,D-TRANSPEPTIDASE"/>
    <property type="match status" value="1"/>
</dbReference>
<evidence type="ECO:0000256" key="1">
    <source>
        <dbReference type="ARBA" id="ARBA00004167"/>
    </source>
</evidence>
<dbReference type="InterPro" id="IPR050515">
    <property type="entry name" value="Beta-lactam/transpept"/>
</dbReference>
<feature type="domain" description="Penicillin-binding protein transpeptidase" evidence="11">
    <location>
        <begin position="211"/>
        <end position="535"/>
    </location>
</feature>
<dbReference type="GO" id="GO:0008360">
    <property type="term" value="P:regulation of cell shape"/>
    <property type="evidence" value="ECO:0007669"/>
    <property type="project" value="UniProtKB-KW"/>
</dbReference>
<evidence type="ECO:0000256" key="5">
    <source>
        <dbReference type="ARBA" id="ARBA00022960"/>
    </source>
</evidence>
<keyword evidence="3" id="KW-1003">Cell membrane</keyword>
<organism evidence="13 14">
    <name type="scientific">Candidatus Roizmanbacteria bacterium CG_4_10_14_3_um_filter_33_21</name>
    <dbReference type="NCBI Taxonomy" id="1974830"/>
    <lineage>
        <taxon>Bacteria</taxon>
        <taxon>Candidatus Roizmaniibacteriota</taxon>
    </lineage>
</organism>
<dbReference type="InterPro" id="IPR036138">
    <property type="entry name" value="PBP_dimer_sf"/>
</dbReference>
<dbReference type="GO" id="GO:0071972">
    <property type="term" value="F:peptidoglycan L,D-transpeptidase activity"/>
    <property type="evidence" value="ECO:0007669"/>
    <property type="project" value="TreeGrafter"/>
</dbReference>
<name>A0A2M7M112_9BACT</name>
<dbReference type="Gene3D" id="3.90.1310.10">
    <property type="entry name" value="Penicillin-binding protein 2a (Domain 2)"/>
    <property type="match status" value="1"/>
</dbReference>
<dbReference type="SUPFAM" id="SSF56519">
    <property type="entry name" value="Penicillin binding protein dimerisation domain"/>
    <property type="match status" value="1"/>
</dbReference>
<evidence type="ECO:0000313" key="13">
    <source>
        <dbReference type="EMBL" id="PIX74259.1"/>
    </source>
</evidence>
<keyword evidence="4 10" id="KW-0812">Transmembrane</keyword>
<dbReference type="GO" id="GO:0005886">
    <property type="term" value="C:plasma membrane"/>
    <property type="evidence" value="ECO:0007669"/>
    <property type="project" value="UniProtKB-SubCell"/>
</dbReference>
<dbReference type="InterPro" id="IPR012338">
    <property type="entry name" value="Beta-lactam/transpept-like"/>
</dbReference>
<feature type="domain" description="Penicillin-binding protein dimerisation" evidence="12">
    <location>
        <begin position="97"/>
        <end position="177"/>
    </location>
</feature>
<dbReference type="InterPro" id="IPR001460">
    <property type="entry name" value="PCN-bd_Tpept"/>
</dbReference>
<dbReference type="PANTHER" id="PTHR30627:SF2">
    <property type="entry name" value="PEPTIDOGLYCAN D,D-TRANSPEPTIDASE MRDA"/>
    <property type="match status" value="1"/>
</dbReference>
<evidence type="ECO:0008006" key="15">
    <source>
        <dbReference type="Google" id="ProtNLM"/>
    </source>
</evidence>
<comment type="caution">
    <text evidence="13">The sequence shown here is derived from an EMBL/GenBank/DDBJ whole genome shotgun (WGS) entry which is preliminary data.</text>
</comment>
<evidence type="ECO:0000256" key="3">
    <source>
        <dbReference type="ARBA" id="ARBA00022475"/>
    </source>
</evidence>
<keyword evidence="7 10" id="KW-1133">Transmembrane helix</keyword>
<keyword evidence="6" id="KW-0573">Peptidoglycan synthesis</keyword>
<keyword evidence="9" id="KW-0961">Cell wall biogenesis/degradation</keyword>
<sequence length="542" mass="60497">MVKLPFFERAKLEDNHFHTYQAPGNQIFLWIFFIGIFFSFVILFVRLLQITIIKGSYYQRLAISNHTKELVIEAPRGSIIDRKGLILADSQAPDNQQLTTRIESKRNYYDGEAFGHIIGYRQLADPNDLKNDSCIDPIHLGDRVGKHGIEKIFDCDLRGKPGKKMVEVDARGRLSDTIAVLPPQPGKNIQLALDRELQELAYKLIQNKKAAIIALKPNTGEILVLSSSPGFSSQTFENNNSQQIKHLLNDPNQPLFNRTINGTYPPGSIFKIIVATAGLESGKITPKTLIEDTGSIQAGSLKFGNWYFLQYGKTEGQVDLVKAIQRSNDIYFYKAGEMIGPDNIRLWASRFGFGKSSNLGLNEDEGTLPSPLWKEEVLKEKWYLGDTYNYAIGQGYLLVTPLQIALATAVFANGGYLCQPQLLKQSGQKSHCQKLPISSSNLRTINEGMRLACETGGTGWPLFKFKVQSSKFKMEEVPVACKTGTAESITKDKDPHAWFTAYAPFDKPEIVISVLVENGGQGSDVAAPIARDIFKAYFERTQ</sequence>
<evidence type="ECO:0000256" key="10">
    <source>
        <dbReference type="SAM" id="Phobius"/>
    </source>
</evidence>
<evidence type="ECO:0000313" key="14">
    <source>
        <dbReference type="Proteomes" id="UP000229708"/>
    </source>
</evidence>
<dbReference type="GO" id="GO:0008658">
    <property type="term" value="F:penicillin binding"/>
    <property type="evidence" value="ECO:0007669"/>
    <property type="project" value="InterPro"/>
</dbReference>
<evidence type="ECO:0000256" key="7">
    <source>
        <dbReference type="ARBA" id="ARBA00022989"/>
    </source>
</evidence>
<evidence type="ECO:0000259" key="12">
    <source>
        <dbReference type="Pfam" id="PF03717"/>
    </source>
</evidence>
<dbReference type="Pfam" id="PF03717">
    <property type="entry name" value="PBP_dimer"/>
    <property type="match status" value="1"/>
</dbReference>
<dbReference type="InterPro" id="IPR005311">
    <property type="entry name" value="PBP_dimer"/>
</dbReference>
<evidence type="ECO:0000256" key="9">
    <source>
        <dbReference type="ARBA" id="ARBA00023316"/>
    </source>
</evidence>
<dbReference type="EMBL" id="PFJI01000034">
    <property type="protein sequence ID" value="PIX74259.1"/>
    <property type="molecule type" value="Genomic_DNA"/>
</dbReference>
<protein>
    <recommendedName>
        <fullName evidence="15">Penicillin-binding protein 2</fullName>
    </recommendedName>
</protein>
<evidence type="ECO:0000256" key="6">
    <source>
        <dbReference type="ARBA" id="ARBA00022984"/>
    </source>
</evidence>